<protein>
    <submittedName>
        <fullName evidence="3">Uncharacterized protein</fullName>
    </submittedName>
</protein>
<feature type="region of interest" description="Disordered" evidence="1">
    <location>
        <begin position="240"/>
        <end position="259"/>
    </location>
</feature>
<feature type="compositionally biased region" description="Low complexity" evidence="1">
    <location>
        <begin position="626"/>
        <end position="656"/>
    </location>
</feature>
<dbReference type="Gene3D" id="2.170.16.10">
    <property type="entry name" value="Hedgehog/Intein (Hint) domain"/>
    <property type="match status" value="1"/>
</dbReference>
<feature type="compositionally biased region" description="Basic and acidic residues" evidence="1">
    <location>
        <begin position="473"/>
        <end position="484"/>
    </location>
</feature>
<evidence type="ECO:0000313" key="3">
    <source>
        <dbReference type="EMBL" id="CAK0867280.1"/>
    </source>
</evidence>
<keyword evidence="2" id="KW-1133">Transmembrane helix</keyword>
<dbReference type="SUPFAM" id="SSF51294">
    <property type="entry name" value="Hedgehog/intein (Hint) domain"/>
    <property type="match status" value="1"/>
</dbReference>
<feature type="region of interest" description="Disordered" evidence="1">
    <location>
        <begin position="473"/>
        <end position="530"/>
    </location>
</feature>
<evidence type="ECO:0000313" key="4">
    <source>
        <dbReference type="Proteomes" id="UP001189429"/>
    </source>
</evidence>
<gene>
    <name evidence="3" type="ORF">PCOR1329_LOCUS54258</name>
</gene>
<dbReference type="InterPro" id="IPR036844">
    <property type="entry name" value="Hint_dom_sf"/>
</dbReference>
<name>A0ABN9V607_9DINO</name>
<proteinExistence type="predicted"/>
<organism evidence="3 4">
    <name type="scientific">Prorocentrum cordatum</name>
    <dbReference type="NCBI Taxonomy" id="2364126"/>
    <lineage>
        <taxon>Eukaryota</taxon>
        <taxon>Sar</taxon>
        <taxon>Alveolata</taxon>
        <taxon>Dinophyceae</taxon>
        <taxon>Prorocentrales</taxon>
        <taxon>Prorocentraceae</taxon>
        <taxon>Prorocentrum</taxon>
    </lineage>
</organism>
<keyword evidence="2" id="KW-0472">Membrane</keyword>
<feature type="region of interest" description="Disordered" evidence="1">
    <location>
        <begin position="614"/>
        <end position="671"/>
    </location>
</feature>
<keyword evidence="4" id="KW-1185">Reference proteome</keyword>
<feature type="transmembrane region" description="Helical" evidence="2">
    <location>
        <begin position="129"/>
        <end position="145"/>
    </location>
</feature>
<sequence>MGSCEEYSARKATSGRLHDVVYILAVAVYAVVTGCLMMGDLLAPSWFPIAGSCAVLAMHLSSYVVDRPRPPWLSSVFIYVDCVMVACCNRRVQFMVYEATSGAIGANPRLDVDGCSAQHAAASSIQTTFMMYIMLSYLTTFLLPWRYATVVVLGVVSTYLTSVLSSLAFTPSHALPPDTVVRLLLECVFFTFGCAMTLLIHRALESSEQQVFNLQTRQKSGFTGEDPSDLSQYVEERRVISRQPQDPRWEPPPPLAEDLEHSEAHGAPAALQGPGEAAAGAPARGAGESPEPCGGVDCLPREAVVWVKGEAAPRELRQLAMGQKVLCYDSLGDCVDYVSVEQLSQDSRSLDWVDVVLVDGTRLKMTKDHPVQLAGGKGVQAQSVVPAACLQPGSHSIMVHGEGTRAVRVHSVSRVACPAEKPRGRAAVSVRQSARYSILVKENAQDQKMMAVGSADLAGPLALMRAGQDKTFLHVSEPRSREASAHSWPPCKRRHEQYAGRPAVSMPSEPSREQCPDSQEEKPSLSSEQISSSSCSLADGVVESVVLPSPLTKLSDQMRASSAGLPSLGSVGHLDGRCRPCSYDRQGRCTFGIWCQKCHHQHFKVRGRLVPLRPGHGRSLQSCTGPSSSASQARSSHPSSTRAPSSTGSSSAQQTPRALFDSPGPASQADA</sequence>
<feature type="transmembrane region" description="Helical" evidence="2">
    <location>
        <begin position="45"/>
        <end position="65"/>
    </location>
</feature>
<evidence type="ECO:0000256" key="2">
    <source>
        <dbReference type="SAM" id="Phobius"/>
    </source>
</evidence>
<evidence type="ECO:0000256" key="1">
    <source>
        <dbReference type="SAM" id="MobiDB-lite"/>
    </source>
</evidence>
<feature type="compositionally biased region" description="Basic and acidic residues" evidence="1">
    <location>
        <begin position="510"/>
        <end position="523"/>
    </location>
</feature>
<reference evidence="3" key="1">
    <citation type="submission" date="2023-10" db="EMBL/GenBank/DDBJ databases">
        <authorList>
            <person name="Chen Y."/>
            <person name="Shah S."/>
            <person name="Dougan E. K."/>
            <person name="Thang M."/>
            <person name="Chan C."/>
        </authorList>
    </citation>
    <scope>NUCLEOTIDE SEQUENCE [LARGE SCALE GENOMIC DNA]</scope>
</reference>
<comment type="caution">
    <text evidence="3">The sequence shown here is derived from an EMBL/GenBank/DDBJ whole genome shotgun (WGS) entry which is preliminary data.</text>
</comment>
<feature type="compositionally biased region" description="Low complexity" evidence="1">
    <location>
        <begin position="266"/>
        <end position="292"/>
    </location>
</feature>
<feature type="transmembrane region" description="Helical" evidence="2">
    <location>
        <begin position="20"/>
        <end position="39"/>
    </location>
</feature>
<feature type="transmembrane region" description="Helical" evidence="2">
    <location>
        <begin position="183"/>
        <end position="204"/>
    </location>
</feature>
<feature type="transmembrane region" description="Helical" evidence="2">
    <location>
        <begin position="151"/>
        <end position="171"/>
    </location>
</feature>
<dbReference type="Proteomes" id="UP001189429">
    <property type="component" value="Unassembled WGS sequence"/>
</dbReference>
<keyword evidence="2" id="KW-0812">Transmembrane</keyword>
<feature type="region of interest" description="Disordered" evidence="1">
    <location>
        <begin position="264"/>
        <end position="293"/>
    </location>
</feature>
<dbReference type="EMBL" id="CAUYUJ010016627">
    <property type="protein sequence ID" value="CAK0867280.1"/>
    <property type="molecule type" value="Genomic_DNA"/>
</dbReference>
<accession>A0ABN9V607</accession>
<feature type="compositionally biased region" description="Basic and acidic residues" evidence="1">
    <location>
        <begin position="240"/>
        <end position="249"/>
    </location>
</feature>